<dbReference type="PANTHER" id="PTHR43507:SF1">
    <property type="entry name" value="NADH-UBIQUINONE OXIDOREDUCTASE CHAIN 4"/>
    <property type="match status" value="1"/>
</dbReference>
<feature type="transmembrane region" description="Helical" evidence="7">
    <location>
        <begin position="109"/>
        <end position="126"/>
    </location>
</feature>
<evidence type="ECO:0000259" key="8">
    <source>
        <dbReference type="Pfam" id="PF00361"/>
    </source>
</evidence>
<feature type="transmembrane region" description="Helical" evidence="7">
    <location>
        <begin position="80"/>
        <end position="102"/>
    </location>
</feature>
<dbReference type="GO" id="GO:0008137">
    <property type="term" value="F:NADH dehydrogenase (ubiquinone) activity"/>
    <property type="evidence" value="ECO:0007669"/>
    <property type="project" value="InterPro"/>
</dbReference>
<dbReference type="Proteomes" id="UP000243688">
    <property type="component" value="Unassembled WGS sequence"/>
</dbReference>
<protein>
    <recommendedName>
        <fullName evidence="8">NADH:quinone oxidoreductase/Mrp antiporter transmembrane domain-containing protein</fullName>
    </recommendedName>
</protein>
<dbReference type="InterPro" id="IPR003918">
    <property type="entry name" value="NADH_UbQ_OxRdtase"/>
</dbReference>
<evidence type="ECO:0000313" key="9">
    <source>
        <dbReference type="EMBL" id="PDO10373.1"/>
    </source>
</evidence>
<feature type="transmembrane region" description="Helical" evidence="7">
    <location>
        <begin position="412"/>
        <end position="435"/>
    </location>
</feature>
<dbReference type="PANTHER" id="PTHR43507">
    <property type="entry name" value="NADH-UBIQUINONE OXIDOREDUCTASE CHAIN 4"/>
    <property type="match status" value="1"/>
</dbReference>
<reference evidence="9 10" key="1">
    <citation type="submission" date="2016-12" db="EMBL/GenBank/DDBJ databases">
        <title>Candidatus Reconcilibacillus cellulovorans genome.</title>
        <authorList>
            <person name="Kolinko S."/>
            <person name="Wu Y.-W."/>
            <person name="Tachea F."/>
            <person name="Denzel E."/>
            <person name="Hiras J."/>
            <person name="Baecker N."/>
            <person name="Chan L.J."/>
            <person name="Eichorst S.A."/>
            <person name="Frey D."/>
            <person name="Adams P.D."/>
            <person name="Pray T."/>
            <person name="Tanjore D."/>
            <person name="Petzold C.J."/>
            <person name="Gladden J.M."/>
            <person name="Simmons B.A."/>
            <person name="Singer S.W."/>
        </authorList>
    </citation>
    <scope>NUCLEOTIDE SEQUENCE [LARGE SCALE GENOMIC DNA]</scope>
    <source>
        <strain evidence="9">JTherm</strain>
    </source>
</reference>
<feature type="transmembrane region" description="Helical" evidence="7">
    <location>
        <begin position="456"/>
        <end position="476"/>
    </location>
</feature>
<gene>
    <name evidence="9" type="ORF">BLM47_07540</name>
</gene>
<comment type="similarity">
    <text evidence="2">Belongs to the complex I subunit 4 family.</text>
</comment>
<keyword evidence="3 6" id="KW-0812">Transmembrane</keyword>
<proteinExistence type="inferred from homology"/>
<dbReference type="InterPro" id="IPR001750">
    <property type="entry name" value="ND/Mrp_TM"/>
</dbReference>
<keyword evidence="4 7" id="KW-1133">Transmembrane helix</keyword>
<dbReference type="InterPro" id="IPR010227">
    <property type="entry name" value="NADH_Q_OxRdtase_chainM/4"/>
</dbReference>
<evidence type="ECO:0000256" key="1">
    <source>
        <dbReference type="ARBA" id="ARBA00004651"/>
    </source>
</evidence>
<evidence type="ECO:0000256" key="5">
    <source>
        <dbReference type="ARBA" id="ARBA00023136"/>
    </source>
</evidence>
<dbReference type="AlphaFoldDB" id="A0A2A6E049"/>
<accession>A0A2A6E049</accession>
<dbReference type="Pfam" id="PF00361">
    <property type="entry name" value="Proton_antipo_M"/>
    <property type="match status" value="1"/>
</dbReference>
<feature type="transmembrane region" description="Helical" evidence="7">
    <location>
        <begin position="256"/>
        <end position="275"/>
    </location>
</feature>
<feature type="domain" description="NADH:quinone oxidoreductase/Mrp antiporter transmembrane" evidence="8">
    <location>
        <begin position="126"/>
        <end position="424"/>
    </location>
</feature>
<sequence length="494" mass="51916">MTWLLLSPALGLAALALVPSESGGRVRLVGTLGTLPPLALAVWYYVAGVPRETETATWFRMPLGGGPTLELTYRLGWDGITAALVLLTAIVSTAAALAGWNVKKRRKTFYALLLTLEIGLLGAFVARDLALFFLFFELALVPTFFLIGIWGRRERERAANRFLIYNGLGSALMLIAFGLVAAVAAGNAGAAVVTTDFERVAQGLAASGAGEALRWTAFALLAAGFGIKMPVFPLHTWMLKVHAEAHPAVVMMHAGLLLKLGAYGILRFGFSLFAAEFETSAPVVAALGAIGLLYGALIALRQTELRLVLAYSSLSHMGMTLIGMAALNETGVRGAVFQMVSHGLVAAILFLIVGCLAERTQTTDLADLGGLAKPVPFIGGMWMLGGLAALGLPGLSGFVGELLVLAGAFGPLPWAAVAGLVGIVLAAVYMLRAVMGVTFGPLPERFESLRDARFEEALPAVALAAFIVLLGVYPSVLESTVRPAVEHLMRGFGG</sequence>
<comment type="caution">
    <text evidence="9">The sequence shown here is derived from an EMBL/GenBank/DDBJ whole genome shotgun (WGS) entry which is preliminary data.</text>
</comment>
<evidence type="ECO:0000256" key="4">
    <source>
        <dbReference type="ARBA" id="ARBA00022989"/>
    </source>
</evidence>
<dbReference type="GO" id="GO:0042773">
    <property type="term" value="P:ATP synthesis coupled electron transport"/>
    <property type="evidence" value="ECO:0007669"/>
    <property type="project" value="InterPro"/>
</dbReference>
<evidence type="ECO:0000256" key="3">
    <source>
        <dbReference type="ARBA" id="ARBA00022692"/>
    </source>
</evidence>
<name>A0A2A6E049_9BACL</name>
<dbReference type="PRINTS" id="PR01437">
    <property type="entry name" value="NUOXDRDTASE4"/>
</dbReference>
<comment type="subcellular location">
    <subcellularLocation>
        <location evidence="1">Cell membrane</location>
        <topology evidence="1">Multi-pass membrane protein</topology>
    </subcellularLocation>
    <subcellularLocation>
        <location evidence="6">Membrane</location>
        <topology evidence="6">Multi-pass membrane protein</topology>
    </subcellularLocation>
</comment>
<feature type="transmembrane region" description="Helical" evidence="7">
    <location>
        <begin position="163"/>
        <end position="192"/>
    </location>
</feature>
<feature type="transmembrane region" description="Helical" evidence="7">
    <location>
        <begin position="281"/>
        <end position="300"/>
    </location>
</feature>
<feature type="transmembrane region" description="Helical" evidence="7">
    <location>
        <begin position="132"/>
        <end position="151"/>
    </location>
</feature>
<feature type="transmembrane region" description="Helical" evidence="7">
    <location>
        <begin position="377"/>
        <end position="400"/>
    </location>
</feature>
<dbReference type="NCBIfam" id="TIGR01972">
    <property type="entry name" value="NDH_I_M"/>
    <property type="match status" value="1"/>
</dbReference>
<feature type="transmembrane region" description="Helical" evidence="7">
    <location>
        <begin position="307"/>
        <end position="327"/>
    </location>
</feature>
<organism evidence="9 10">
    <name type="scientific">Candidatus Reconcilbacillus cellulovorans</name>
    <dbReference type="NCBI Taxonomy" id="1906605"/>
    <lineage>
        <taxon>Bacteria</taxon>
        <taxon>Bacillati</taxon>
        <taxon>Bacillota</taxon>
        <taxon>Bacilli</taxon>
        <taxon>Bacillales</taxon>
        <taxon>Paenibacillaceae</taxon>
        <taxon>Candidatus Reconcilbacillus</taxon>
    </lineage>
</organism>
<evidence type="ECO:0000256" key="6">
    <source>
        <dbReference type="RuleBase" id="RU000320"/>
    </source>
</evidence>
<evidence type="ECO:0000256" key="7">
    <source>
        <dbReference type="SAM" id="Phobius"/>
    </source>
</evidence>
<dbReference type="EMBL" id="MOXJ01000015">
    <property type="protein sequence ID" value="PDO10373.1"/>
    <property type="molecule type" value="Genomic_DNA"/>
</dbReference>
<dbReference type="GO" id="GO:0015990">
    <property type="term" value="P:electron transport coupled proton transport"/>
    <property type="evidence" value="ECO:0007669"/>
    <property type="project" value="TreeGrafter"/>
</dbReference>
<dbReference type="GO" id="GO:0005886">
    <property type="term" value="C:plasma membrane"/>
    <property type="evidence" value="ECO:0007669"/>
    <property type="project" value="UniProtKB-SubCell"/>
</dbReference>
<dbReference type="GO" id="GO:0003954">
    <property type="term" value="F:NADH dehydrogenase activity"/>
    <property type="evidence" value="ECO:0007669"/>
    <property type="project" value="TreeGrafter"/>
</dbReference>
<evidence type="ECO:0000313" key="10">
    <source>
        <dbReference type="Proteomes" id="UP000243688"/>
    </source>
</evidence>
<keyword evidence="5 7" id="KW-0472">Membrane</keyword>
<feature type="transmembrane region" description="Helical" evidence="7">
    <location>
        <begin position="212"/>
        <end position="235"/>
    </location>
</feature>
<evidence type="ECO:0000256" key="2">
    <source>
        <dbReference type="ARBA" id="ARBA00009025"/>
    </source>
</evidence>
<dbReference type="GO" id="GO:0048039">
    <property type="term" value="F:ubiquinone binding"/>
    <property type="evidence" value="ECO:0007669"/>
    <property type="project" value="TreeGrafter"/>
</dbReference>
<feature type="transmembrane region" description="Helical" evidence="7">
    <location>
        <begin position="339"/>
        <end position="357"/>
    </location>
</feature>